<dbReference type="PROSITE" id="PS50082">
    <property type="entry name" value="WD_REPEATS_2"/>
    <property type="match status" value="1"/>
</dbReference>
<comment type="caution">
    <text evidence="13">The sequence shown here is derived from an EMBL/GenBank/DDBJ whole genome shotgun (WGS) entry which is preliminary data.</text>
</comment>
<proteinExistence type="predicted"/>
<dbReference type="GO" id="GO:0022857">
    <property type="term" value="F:transmembrane transporter activity"/>
    <property type="evidence" value="ECO:0007669"/>
    <property type="project" value="InterPro"/>
</dbReference>
<dbReference type="PROSITE" id="PS50294">
    <property type="entry name" value="WD_REPEATS_REGION"/>
    <property type="match status" value="1"/>
</dbReference>
<dbReference type="InterPro" id="IPR048591">
    <property type="entry name" value="WDHD1/CFT4_hel"/>
</dbReference>
<feature type="transmembrane region" description="Helical" evidence="11">
    <location>
        <begin position="1236"/>
        <end position="1254"/>
    </location>
</feature>
<feature type="transmembrane region" description="Helical" evidence="11">
    <location>
        <begin position="1123"/>
        <end position="1143"/>
    </location>
</feature>
<feature type="transmembrane region" description="Helical" evidence="11">
    <location>
        <begin position="1209"/>
        <end position="1230"/>
    </location>
</feature>
<evidence type="ECO:0000259" key="12">
    <source>
        <dbReference type="PROSITE" id="PS50850"/>
    </source>
</evidence>
<feature type="compositionally biased region" description="Polar residues" evidence="10">
    <location>
        <begin position="792"/>
        <end position="801"/>
    </location>
</feature>
<dbReference type="Pfam" id="PF12341">
    <property type="entry name" value="Mcl1_mid"/>
    <property type="match status" value="1"/>
</dbReference>
<keyword evidence="3 9" id="KW-0853">WD repeat</keyword>
<feature type="transmembrane region" description="Helical" evidence="11">
    <location>
        <begin position="1326"/>
        <end position="1347"/>
    </location>
</feature>
<evidence type="ECO:0000313" key="13">
    <source>
        <dbReference type="EMBL" id="OXU25618.1"/>
    </source>
</evidence>
<evidence type="ECO:0000256" key="2">
    <source>
        <dbReference type="ARBA" id="ARBA00004141"/>
    </source>
</evidence>
<dbReference type="GO" id="GO:0003682">
    <property type="term" value="F:chromatin binding"/>
    <property type="evidence" value="ECO:0007669"/>
    <property type="project" value="TreeGrafter"/>
</dbReference>
<dbReference type="SMART" id="SM00320">
    <property type="entry name" value="WD40"/>
    <property type="match status" value="5"/>
</dbReference>
<dbReference type="InterPro" id="IPR057646">
    <property type="entry name" value="WD40_WDHD1_1st"/>
</dbReference>
<dbReference type="InterPro" id="IPR005828">
    <property type="entry name" value="MFS_sugar_transport-like"/>
</dbReference>
<dbReference type="Pfam" id="PF00083">
    <property type="entry name" value="Sugar_tr"/>
    <property type="match status" value="1"/>
</dbReference>
<evidence type="ECO:0000256" key="6">
    <source>
        <dbReference type="ARBA" id="ARBA00022989"/>
    </source>
</evidence>
<dbReference type="GO" id="GO:0043596">
    <property type="term" value="C:nuclear replication fork"/>
    <property type="evidence" value="ECO:0007669"/>
    <property type="project" value="TreeGrafter"/>
</dbReference>
<comment type="subcellular location">
    <subcellularLocation>
        <location evidence="2">Membrane</location>
        <topology evidence="2">Multi-pass membrane protein</topology>
    </subcellularLocation>
    <subcellularLocation>
        <location evidence="1">Nucleus</location>
    </subcellularLocation>
</comment>
<feature type="transmembrane region" description="Helical" evidence="11">
    <location>
        <begin position="1440"/>
        <end position="1460"/>
    </location>
</feature>
<dbReference type="InterPro" id="IPR036322">
    <property type="entry name" value="WD40_repeat_dom_sf"/>
</dbReference>
<keyword evidence="4 11" id="KW-0812">Transmembrane</keyword>
<dbReference type="InterPro" id="IPR015943">
    <property type="entry name" value="WD40/YVTN_repeat-like_dom_sf"/>
</dbReference>
<keyword evidence="14" id="KW-1185">Reference proteome</keyword>
<dbReference type="GO" id="GO:0016020">
    <property type="term" value="C:membrane"/>
    <property type="evidence" value="ECO:0007669"/>
    <property type="project" value="UniProtKB-SubCell"/>
</dbReference>
<dbReference type="Gene3D" id="1.20.1250.20">
    <property type="entry name" value="MFS general substrate transporter like domains"/>
    <property type="match status" value="1"/>
</dbReference>
<dbReference type="Gene3D" id="2.130.10.10">
    <property type="entry name" value="YVTN repeat-like/Quinoprotein amine dehydrogenase"/>
    <property type="match status" value="2"/>
</dbReference>
<dbReference type="EMBL" id="NNAY01000983">
    <property type="protein sequence ID" value="OXU25618.1"/>
    <property type="molecule type" value="Genomic_DNA"/>
</dbReference>
<keyword evidence="5" id="KW-0677">Repeat</keyword>
<sequence length="1516" mass="167975">MPLVRKPMRYAHPEGHTDVCYFMGEKGGLVTCGTDGDVRTWIDLMDDDPSASCISEQAIAVVSKKGKLFVGNDNNTVQILSHPDLEKAGILARFSAAVSTLSTTKDSDLIASGACDMRIQVINISTSDSFELNGHEAPILGLSLDPKEEFLASSSGDGTIRIWSIKDKKSVHTWNSVVPKCNGFFTAKVYATPSFQSKNGEYLAYPHGKEIIVVERSSWKEIFRLRSTDIKNELSICKFSECGTLLAASSTYGEIVVWNVDSKEVVGYVEHQQNAKITSLVWNPHKSDEIAFCDALGQLGCIEVNISKSFDDLKAESITDGNIADDNFMFNDNDDEDDNVISLSKIKASVIDEDQKSVSSVVTEKIEEKRTLPEINLQEPFQPGSSPVHLLSRYMMWNDVGIVMCFKSEDDEDSNIEVNFHDVTVHHSMHINNYLRHTMAALSNEALALAAPAYDGSPSKIVVVALQGWGSGNKEWSMDLPDGEEALAIAAGNNFVAVATSARTLRIFMPGGSQREVLALPGPIVAMNGYGNNLAVAYHSSIGAFGDQILSLLWVRICGPNLKSHTLPVPLSPASNLMWLGFSDLGSPVVMDAEGIINIYDKKAFLWRVASNTNRQNKGKFDSYFIIGISESERSARCILCKGSHYPPTTPRPIVTEIPLIIPLCDPESEKSEKESKVWQLGSNPVDEREAVLALVANACRNNVQFRAVELCQQIASQKVIELAIKYAGRLNKIALANKLESIADTKEPDEIIREVGTQEDIFNDRIETPDEDELLVTPSVKTPDVEIKPLTPSQTFSRRNNPFKKKGNTPVSKGLMGLDKLPEKPKPVSTAPISAPKSKKPKEPPTHSFVNWLTKNKKKVEEEYADLEPNQRMKIAYSRFEEETKSRTNTNEVSDDETIIRRITRAQSEFKVCSDTKYITRNFIETNQAGVALSYTTSSLPKRSFVSREQENEKQEESSGGEREADSRALSRLQHLPRATSLHVQNDDEDEDMQEFKEEHPEEARMQAKPTSKGKGPVDLVQEAMGTLGPWHIVIAVAVSLVKFPVAWHQLSIVFLAPDVDFTCASPKPFNSSMALDKHCSVNVGNDTVEKCTKFHYDRSIFRETIITEWDLVCDRKYLADLVQSLTMFGILVGNMIFGIMSDRIGRKIPLMIAIFIQSVTGFVTAYSPWYEFFLVFKFISAVATGGTMLISFVLLMEIVGPKWRSTLSVLFHLPFLLGFLMNPLIAYLTRTWTGFQMAVSIPPIFLLSYYWIVPESPRWLLAVGRTSEAEAILTKAAEKNRIPLSKVTAAIEAHNVQAKAQKKQEVKYNITHLFRTPNLRIKTLCICVNWFVCGLCFFGLVQFMGKLAGNIFVNTALSAAVELPGTIIVLYLISRVSRLRILIGGSAVSGVMLLLLIFFENPTIRVTLATIGIGGMSLSFPTVYLYSSEVFPTVVRNVGVGAGSTCARIGSMIAPFVVRMGGTWPWLPPLLFGSGLLFGVALCFFLPETMNCDLPETIEDGENFGKKRPRKNTV</sequence>
<dbReference type="SUPFAM" id="SSF50952">
    <property type="entry name" value="Soluble quinoprotein glucose dehydrogenase"/>
    <property type="match status" value="1"/>
</dbReference>
<keyword evidence="6 11" id="KW-1133">Transmembrane helix</keyword>
<gene>
    <name evidence="13" type="ORF">TSAR_010177</name>
</gene>
<evidence type="ECO:0000313" key="14">
    <source>
        <dbReference type="Proteomes" id="UP000215335"/>
    </source>
</evidence>
<organism evidence="13 14">
    <name type="scientific">Trichomalopsis sarcophagae</name>
    <dbReference type="NCBI Taxonomy" id="543379"/>
    <lineage>
        <taxon>Eukaryota</taxon>
        <taxon>Metazoa</taxon>
        <taxon>Ecdysozoa</taxon>
        <taxon>Arthropoda</taxon>
        <taxon>Hexapoda</taxon>
        <taxon>Insecta</taxon>
        <taxon>Pterygota</taxon>
        <taxon>Neoptera</taxon>
        <taxon>Endopterygota</taxon>
        <taxon>Hymenoptera</taxon>
        <taxon>Apocrita</taxon>
        <taxon>Proctotrupomorpha</taxon>
        <taxon>Chalcidoidea</taxon>
        <taxon>Pteromalidae</taxon>
        <taxon>Pteromalinae</taxon>
        <taxon>Trichomalopsis</taxon>
    </lineage>
</organism>
<dbReference type="SUPFAM" id="SSF50978">
    <property type="entry name" value="WD40 repeat-like"/>
    <property type="match status" value="1"/>
</dbReference>
<feature type="repeat" description="WD" evidence="9">
    <location>
        <begin position="132"/>
        <end position="173"/>
    </location>
</feature>
<feature type="transmembrane region" description="Helical" evidence="11">
    <location>
        <begin position="1466"/>
        <end position="1488"/>
    </location>
</feature>
<dbReference type="Pfam" id="PF20946">
    <property type="entry name" value="Ctf4_C"/>
    <property type="match status" value="1"/>
</dbReference>
<name>A0A232F564_9HYME</name>
<protein>
    <recommendedName>
        <fullName evidence="12">Major facilitator superfamily (MFS) profile domain-containing protein</fullName>
    </recommendedName>
</protein>
<feature type="region of interest" description="Disordered" evidence="10">
    <location>
        <begin position="786"/>
        <end position="850"/>
    </location>
</feature>
<dbReference type="InterPro" id="IPR011041">
    <property type="entry name" value="Quinoprot_gluc/sorb_DH_b-prop"/>
</dbReference>
<feature type="compositionally biased region" description="Basic and acidic residues" evidence="10">
    <location>
        <begin position="995"/>
        <end position="1007"/>
    </location>
</feature>
<evidence type="ECO:0000256" key="8">
    <source>
        <dbReference type="ARBA" id="ARBA00023242"/>
    </source>
</evidence>
<feature type="transmembrane region" description="Helical" evidence="11">
    <location>
        <begin position="1353"/>
        <end position="1374"/>
    </location>
</feature>
<dbReference type="InterPro" id="IPR036259">
    <property type="entry name" value="MFS_trans_sf"/>
</dbReference>
<dbReference type="InterPro" id="IPR022100">
    <property type="entry name" value="WDHD1/CFT4_beta-prop_2nd"/>
</dbReference>
<evidence type="ECO:0000256" key="11">
    <source>
        <dbReference type="SAM" id="Phobius"/>
    </source>
</evidence>
<evidence type="ECO:0000256" key="5">
    <source>
        <dbReference type="ARBA" id="ARBA00022737"/>
    </source>
</evidence>
<keyword evidence="8" id="KW-0539">Nucleus</keyword>
<evidence type="ECO:0000256" key="4">
    <source>
        <dbReference type="ARBA" id="ARBA00022692"/>
    </source>
</evidence>
<reference evidence="13 14" key="1">
    <citation type="journal article" date="2017" name="Curr. Biol.">
        <title>The Evolution of Venom by Co-option of Single-Copy Genes.</title>
        <authorList>
            <person name="Martinson E.O."/>
            <person name="Mrinalini"/>
            <person name="Kelkar Y.D."/>
            <person name="Chang C.H."/>
            <person name="Werren J.H."/>
        </authorList>
    </citation>
    <scope>NUCLEOTIDE SEQUENCE [LARGE SCALE GENOMIC DNA]</scope>
    <source>
        <strain evidence="13 14">Alberta</strain>
        <tissue evidence="13">Whole body</tissue>
    </source>
</reference>
<dbReference type="PANTHER" id="PTHR19932:SF10">
    <property type="entry name" value="WD REPEAT AND HMG-BOX DNA-BINDING PROTEIN 1"/>
    <property type="match status" value="1"/>
</dbReference>
<dbReference type="GO" id="GO:0006261">
    <property type="term" value="P:DNA-templated DNA replication"/>
    <property type="evidence" value="ECO:0007669"/>
    <property type="project" value="TreeGrafter"/>
</dbReference>
<feature type="transmembrane region" description="Helical" evidence="11">
    <location>
        <begin position="1407"/>
        <end position="1428"/>
    </location>
</feature>
<dbReference type="OrthoDB" id="427368at2759"/>
<evidence type="ECO:0000256" key="7">
    <source>
        <dbReference type="ARBA" id="ARBA00023136"/>
    </source>
</evidence>
<dbReference type="PROSITE" id="PS50850">
    <property type="entry name" value="MFS"/>
    <property type="match status" value="1"/>
</dbReference>
<dbReference type="GO" id="GO:0000278">
    <property type="term" value="P:mitotic cell cycle"/>
    <property type="evidence" value="ECO:0007669"/>
    <property type="project" value="TreeGrafter"/>
</dbReference>
<dbReference type="PANTHER" id="PTHR19932">
    <property type="entry name" value="WD REPEAT AND HMG-BOX DNA BINDING PROTEIN"/>
    <property type="match status" value="1"/>
</dbReference>
<evidence type="ECO:0000256" key="10">
    <source>
        <dbReference type="SAM" id="MobiDB-lite"/>
    </source>
</evidence>
<dbReference type="CDD" id="cd17317">
    <property type="entry name" value="MFS_SLC22"/>
    <property type="match status" value="1"/>
</dbReference>
<dbReference type="GO" id="GO:0006281">
    <property type="term" value="P:DNA repair"/>
    <property type="evidence" value="ECO:0007669"/>
    <property type="project" value="TreeGrafter"/>
</dbReference>
<feature type="region of interest" description="Disordered" evidence="10">
    <location>
        <begin position="942"/>
        <end position="1018"/>
    </location>
</feature>
<feature type="transmembrane region" description="Helical" evidence="11">
    <location>
        <begin position="1174"/>
        <end position="1197"/>
    </location>
</feature>
<dbReference type="Proteomes" id="UP000215335">
    <property type="component" value="Unassembled WGS sequence"/>
</dbReference>
<feature type="compositionally biased region" description="Basic and acidic residues" evidence="10">
    <location>
        <begin position="947"/>
        <end position="970"/>
    </location>
</feature>
<feature type="domain" description="Major facilitator superfamily (MFS) profile" evidence="12">
    <location>
        <begin position="1036"/>
        <end position="1493"/>
    </location>
</feature>
<dbReference type="InterPro" id="IPR001680">
    <property type="entry name" value="WD40_rpt"/>
</dbReference>
<evidence type="ECO:0000256" key="9">
    <source>
        <dbReference type="PROSITE-ProRule" id="PRU00221"/>
    </source>
</evidence>
<dbReference type="SUPFAM" id="SSF103473">
    <property type="entry name" value="MFS general substrate transporter"/>
    <property type="match status" value="1"/>
</dbReference>
<evidence type="ECO:0000256" key="1">
    <source>
        <dbReference type="ARBA" id="ARBA00004123"/>
    </source>
</evidence>
<dbReference type="Pfam" id="PF24817">
    <property type="entry name" value="WD40_WDHD1_1st"/>
    <property type="match status" value="1"/>
</dbReference>
<feature type="transmembrane region" description="Helical" evidence="11">
    <location>
        <begin position="1381"/>
        <end position="1401"/>
    </location>
</feature>
<accession>A0A232F564</accession>
<feature type="transmembrane region" description="Helical" evidence="11">
    <location>
        <begin position="1150"/>
        <end position="1168"/>
    </location>
</feature>
<dbReference type="InterPro" id="IPR020846">
    <property type="entry name" value="MFS_dom"/>
</dbReference>
<evidence type="ECO:0000256" key="3">
    <source>
        <dbReference type="ARBA" id="ARBA00022574"/>
    </source>
</evidence>
<dbReference type="STRING" id="543379.A0A232F564"/>
<keyword evidence="7 11" id="KW-0472">Membrane</keyword>